<evidence type="ECO:0000313" key="1">
    <source>
        <dbReference type="EMBL" id="MPC40276.1"/>
    </source>
</evidence>
<organism evidence="1 2">
    <name type="scientific">Portunus trituberculatus</name>
    <name type="common">Swimming crab</name>
    <name type="synonym">Neptunus trituberculatus</name>
    <dbReference type="NCBI Taxonomy" id="210409"/>
    <lineage>
        <taxon>Eukaryota</taxon>
        <taxon>Metazoa</taxon>
        <taxon>Ecdysozoa</taxon>
        <taxon>Arthropoda</taxon>
        <taxon>Crustacea</taxon>
        <taxon>Multicrustacea</taxon>
        <taxon>Malacostraca</taxon>
        <taxon>Eumalacostraca</taxon>
        <taxon>Eucarida</taxon>
        <taxon>Decapoda</taxon>
        <taxon>Pleocyemata</taxon>
        <taxon>Brachyura</taxon>
        <taxon>Eubrachyura</taxon>
        <taxon>Portunoidea</taxon>
        <taxon>Portunidae</taxon>
        <taxon>Portuninae</taxon>
        <taxon>Portunus</taxon>
    </lineage>
</organism>
<sequence>MARGAVAKLAVIRAAVRTSGAVIMAALVTPMVADMVAGPSGSAEVIAGMVMRMAEAWKWCNWNECS</sequence>
<comment type="caution">
    <text evidence="1">The sequence shown here is derived from an EMBL/GenBank/DDBJ whole genome shotgun (WGS) entry which is preliminary data.</text>
</comment>
<keyword evidence="2" id="KW-1185">Reference proteome</keyword>
<reference evidence="1 2" key="1">
    <citation type="submission" date="2019-05" db="EMBL/GenBank/DDBJ databases">
        <title>Another draft genome of Portunus trituberculatus and its Hox gene families provides insights of decapod evolution.</title>
        <authorList>
            <person name="Jeong J.-H."/>
            <person name="Song I."/>
            <person name="Kim S."/>
            <person name="Choi T."/>
            <person name="Kim D."/>
            <person name="Ryu S."/>
            <person name="Kim W."/>
        </authorList>
    </citation>
    <scope>NUCLEOTIDE SEQUENCE [LARGE SCALE GENOMIC DNA]</scope>
    <source>
        <tissue evidence="1">Muscle</tissue>
    </source>
</reference>
<dbReference type="EMBL" id="VSRR010004640">
    <property type="protein sequence ID" value="MPC40276.1"/>
    <property type="molecule type" value="Genomic_DNA"/>
</dbReference>
<name>A0A5B7F4I1_PORTR</name>
<proteinExistence type="predicted"/>
<gene>
    <name evidence="1" type="ORF">E2C01_033833</name>
</gene>
<protein>
    <submittedName>
        <fullName evidence="1">Uncharacterized protein</fullName>
    </submittedName>
</protein>
<accession>A0A5B7F4I1</accession>
<dbReference type="AlphaFoldDB" id="A0A5B7F4I1"/>
<dbReference type="Proteomes" id="UP000324222">
    <property type="component" value="Unassembled WGS sequence"/>
</dbReference>
<evidence type="ECO:0000313" key="2">
    <source>
        <dbReference type="Proteomes" id="UP000324222"/>
    </source>
</evidence>